<dbReference type="Gene3D" id="3.30.1330.60">
    <property type="entry name" value="OmpA-like domain"/>
    <property type="match status" value="1"/>
</dbReference>
<comment type="subcellular location">
    <subcellularLocation>
        <location evidence="1">Membrane</location>
    </subcellularLocation>
</comment>
<dbReference type="GO" id="GO:0009279">
    <property type="term" value="C:cell outer membrane"/>
    <property type="evidence" value="ECO:0007669"/>
    <property type="project" value="InterPro"/>
</dbReference>
<dbReference type="Pfam" id="PF00691">
    <property type="entry name" value="OmpA"/>
    <property type="match status" value="1"/>
</dbReference>
<keyword evidence="2 5" id="KW-0732">Signal</keyword>
<comment type="caution">
    <text evidence="7">The sequence shown here is derived from an EMBL/GenBank/DDBJ whole genome shotgun (WGS) entry which is preliminary data.</text>
</comment>
<evidence type="ECO:0000256" key="3">
    <source>
        <dbReference type="ARBA" id="ARBA00023136"/>
    </source>
</evidence>
<dbReference type="PROSITE" id="PS51257">
    <property type="entry name" value="PROKAR_LIPOPROTEIN"/>
    <property type="match status" value="1"/>
</dbReference>
<evidence type="ECO:0000256" key="2">
    <source>
        <dbReference type="ARBA" id="ARBA00022729"/>
    </source>
</evidence>
<name>A0A1X3DLF3_9NEIS</name>
<dbReference type="PROSITE" id="PS01068">
    <property type="entry name" value="OMPA_1"/>
    <property type="match status" value="1"/>
</dbReference>
<keyword evidence="3 4" id="KW-0472">Membrane</keyword>
<accession>A0A1X3DLF3</accession>
<dbReference type="Pfam" id="PF04355">
    <property type="entry name" value="BamE"/>
    <property type="match status" value="1"/>
</dbReference>
<proteinExistence type="predicted"/>
<dbReference type="OrthoDB" id="5360144at2"/>
<dbReference type="InterPro" id="IPR037873">
    <property type="entry name" value="BamE-like"/>
</dbReference>
<dbReference type="InterPro" id="IPR050330">
    <property type="entry name" value="Bact_OuterMem_StrucFunc"/>
</dbReference>
<dbReference type="Proteomes" id="UP000193303">
    <property type="component" value="Unassembled WGS sequence"/>
</dbReference>
<evidence type="ECO:0000256" key="5">
    <source>
        <dbReference type="SAM" id="SignalP"/>
    </source>
</evidence>
<dbReference type="InterPro" id="IPR007450">
    <property type="entry name" value="BamE_dom"/>
</dbReference>
<dbReference type="Gene3D" id="3.30.1450.10">
    <property type="match status" value="1"/>
</dbReference>
<reference evidence="8" key="1">
    <citation type="submission" date="2017-01" db="EMBL/GenBank/DDBJ databases">
        <authorList>
            <person name="Mah S.A."/>
            <person name="Swanson W.J."/>
            <person name="Moy G.W."/>
            <person name="Vacquier V.D."/>
        </authorList>
    </citation>
    <scope>NUCLEOTIDE SEQUENCE [LARGE SCALE GENOMIC DNA]</scope>
    <source>
        <strain evidence="8">124861</strain>
    </source>
</reference>
<dbReference type="PROSITE" id="PS51123">
    <property type="entry name" value="OMPA_2"/>
    <property type="match status" value="1"/>
</dbReference>
<dbReference type="EMBL" id="MTAB01000001">
    <property type="protein sequence ID" value="OSI25304.1"/>
    <property type="molecule type" value="Genomic_DNA"/>
</dbReference>
<protein>
    <recommendedName>
        <fullName evidence="6">OmpA-like domain-containing protein</fullName>
    </recommendedName>
</protein>
<evidence type="ECO:0000313" key="7">
    <source>
        <dbReference type="EMBL" id="OSI25304.1"/>
    </source>
</evidence>
<dbReference type="InterPro" id="IPR006665">
    <property type="entry name" value="OmpA-like"/>
</dbReference>
<evidence type="ECO:0000259" key="6">
    <source>
        <dbReference type="PROSITE" id="PS51123"/>
    </source>
</evidence>
<dbReference type="InterPro" id="IPR036737">
    <property type="entry name" value="OmpA-like_sf"/>
</dbReference>
<evidence type="ECO:0000313" key="8">
    <source>
        <dbReference type="Proteomes" id="UP000193303"/>
    </source>
</evidence>
<sequence length="276" mass="30276">MKVKTMFQVGASLMMAAALSACASKSHVKRDGTTDNPVFPAVEKVSPSFKHNKGTFPTADELAQIKPGMTKDQFYKLLGRPHFNEGMFGVREWDYVFHFHTPGQGTDNVSTCQFKILYDAQKYARSFHWKAVDPEHAVCPPQGSGKGKPARYTLSADALFAFDKSGLEDIQAEGRGQLDKLVGKLKKVDLRTVRVVGHTDYLGSDSYNLALSARRAETVRQYLINSGIAVKAVHAYGAGETEPVKQCADNGGQEALISCLQPNRRVEIEVEGTFAS</sequence>
<dbReference type="SUPFAM" id="SSF103088">
    <property type="entry name" value="OmpA-like"/>
    <property type="match status" value="1"/>
</dbReference>
<dbReference type="InterPro" id="IPR006690">
    <property type="entry name" value="OMPA-like_CS"/>
</dbReference>
<organism evidence="7 8">
    <name type="scientific">Neisseria dumasiana</name>
    <dbReference type="NCBI Taxonomy" id="1931275"/>
    <lineage>
        <taxon>Bacteria</taxon>
        <taxon>Pseudomonadati</taxon>
        <taxon>Pseudomonadota</taxon>
        <taxon>Betaproteobacteria</taxon>
        <taxon>Neisseriales</taxon>
        <taxon>Neisseriaceae</taxon>
        <taxon>Neisseria</taxon>
    </lineage>
</organism>
<dbReference type="RefSeq" id="WP_085357467.1">
    <property type="nucleotide sequence ID" value="NZ_MTAB01000001.1"/>
</dbReference>
<evidence type="ECO:0000256" key="1">
    <source>
        <dbReference type="ARBA" id="ARBA00004370"/>
    </source>
</evidence>
<feature type="domain" description="OmpA-like" evidence="6">
    <location>
        <begin position="147"/>
        <end position="274"/>
    </location>
</feature>
<dbReference type="CDD" id="cd07185">
    <property type="entry name" value="OmpA_C-like"/>
    <property type="match status" value="1"/>
</dbReference>
<feature type="signal peptide" evidence="5">
    <location>
        <begin position="1"/>
        <end position="23"/>
    </location>
</feature>
<dbReference type="PANTHER" id="PTHR30329:SF21">
    <property type="entry name" value="LIPOPROTEIN YIAD-RELATED"/>
    <property type="match status" value="1"/>
</dbReference>
<dbReference type="STRING" id="1931275.BV914_03025"/>
<dbReference type="PANTHER" id="PTHR30329">
    <property type="entry name" value="STATOR ELEMENT OF FLAGELLAR MOTOR COMPLEX"/>
    <property type="match status" value="1"/>
</dbReference>
<evidence type="ECO:0000256" key="4">
    <source>
        <dbReference type="PROSITE-ProRule" id="PRU00473"/>
    </source>
</evidence>
<feature type="chain" id="PRO_5010856036" description="OmpA-like domain-containing protein" evidence="5">
    <location>
        <begin position="24"/>
        <end position="276"/>
    </location>
</feature>
<dbReference type="AlphaFoldDB" id="A0A1X3DLF3"/>
<gene>
    <name evidence="7" type="ORF">BV912_00040</name>
</gene>